<dbReference type="EnsemblMetazoa" id="Aqu2.1.37344_001">
    <property type="protein sequence ID" value="Aqu2.1.37344_001"/>
    <property type="gene ID" value="Aqu2.1.37344"/>
</dbReference>
<dbReference type="InParanoid" id="A0A1X7VC70"/>
<accession>A0A1X7VC70</accession>
<dbReference type="AlphaFoldDB" id="A0A1X7VC70"/>
<keyword evidence="1" id="KW-0472">Membrane</keyword>
<evidence type="ECO:0000313" key="2">
    <source>
        <dbReference type="EnsemblMetazoa" id="Aqu2.1.37344_001"/>
    </source>
</evidence>
<evidence type="ECO:0000256" key="1">
    <source>
        <dbReference type="SAM" id="Phobius"/>
    </source>
</evidence>
<keyword evidence="1" id="KW-1133">Transmembrane helix</keyword>
<reference evidence="2" key="1">
    <citation type="submission" date="2017-05" db="UniProtKB">
        <authorList>
            <consortium name="EnsemblMetazoa"/>
        </authorList>
    </citation>
    <scope>IDENTIFICATION</scope>
</reference>
<sequence length="87" mass="9765">MRTLVIGINKEDAFSVAPNAAFLLCSPIEESDSVSSAIVAKFHTLEAMGDYLRHFHFMTHYSCSVSIFLFPILCFYSVLLQLLCVPF</sequence>
<organism evidence="2">
    <name type="scientific">Amphimedon queenslandica</name>
    <name type="common">Sponge</name>
    <dbReference type="NCBI Taxonomy" id="400682"/>
    <lineage>
        <taxon>Eukaryota</taxon>
        <taxon>Metazoa</taxon>
        <taxon>Porifera</taxon>
        <taxon>Demospongiae</taxon>
        <taxon>Heteroscleromorpha</taxon>
        <taxon>Haplosclerida</taxon>
        <taxon>Niphatidae</taxon>
        <taxon>Amphimedon</taxon>
    </lineage>
</organism>
<keyword evidence="1" id="KW-0812">Transmembrane</keyword>
<proteinExistence type="predicted"/>
<feature type="transmembrane region" description="Helical" evidence="1">
    <location>
        <begin position="61"/>
        <end position="83"/>
    </location>
</feature>
<name>A0A1X7VC70_AMPQE</name>
<protein>
    <submittedName>
        <fullName evidence="2">Uncharacterized protein</fullName>
    </submittedName>
</protein>